<evidence type="ECO:0000259" key="1">
    <source>
        <dbReference type="SMART" id="SM00587"/>
    </source>
</evidence>
<dbReference type="InterPro" id="IPR011009">
    <property type="entry name" value="Kinase-like_dom_sf"/>
</dbReference>
<keyword evidence="3" id="KW-1185">Reference proteome</keyword>
<dbReference type="InterPro" id="IPR004119">
    <property type="entry name" value="EcKL"/>
</dbReference>
<dbReference type="KEGG" id="dpa:109535826"/>
<organism evidence="2 3">
    <name type="scientific">Dendroctonus ponderosae</name>
    <name type="common">Mountain pine beetle</name>
    <dbReference type="NCBI Taxonomy" id="77166"/>
    <lineage>
        <taxon>Eukaryota</taxon>
        <taxon>Metazoa</taxon>
        <taxon>Ecdysozoa</taxon>
        <taxon>Arthropoda</taxon>
        <taxon>Hexapoda</taxon>
        <taxon>Insecta</taxon>
        <taxon>Pterygota</taxon>
        <taxon>Neoptera</taxon>
        <taxon>Endopterygota</taxon>
        <taxon>Coleoptera</taxon>
        <taxon>Polyphaga</taxon>
        <taxon>Cucujiformia</taxon>
        <taxon>Curculionidae</taxon>
        <taxon>Scolytinae</taxon>
        <taxon>Dendroctonus</taxon>
    </lineage>
</organism>
<protein>
    <recommendedName>
        <fullName evidence="1">CHK kinase-like domain-containing protein</fullName>
    </recommendedName>
</protein>
<dbReference type="SMART" id="SM00587">
    <property type="entry name" value="CHK"/>
    <property type="match status" value="1"/>
</dbReference>
<evidence type="ECO:0000313" key="2">
    <source>
        <dbReference type="EnsemblMetazoa" id="XP_019757391.1"/>
    </source>
</evidence>
<reference evidence="3" key="1">
    <citation type="journal article" date="2013" name="Genome Biol.">
        <title>Draft genome of the mountain pine beetle, Dendroctonus ponderosae Hopkins, a major forest pest.</title>
        <authorList>
            <person name="Keeling C.I."/>
            <person name="Yuen M.M."/>
            <person name="Liao N.Y."/>
            <person name="Docking T.R."/>
            <person name="Chan S.K."/>
            <person name="Taylor G.A."/>
            <person name="Palmquist D.L."/>
            <person name="Jackman S.D."/>
            <person name="Nguyen A."/>
            <person name="Li M."/>
            <person name="Henderson H."/>
            <person name="Janes J.K."/>
            <person name="Zhao Y."/>
            <person name="Pandoh P."/>
            <person name="Moore R."/>
            <person name="Sperling F.A."/>
            <person name="Huber D.P."/>
            <person name="Birol I."/>
            <person name="Jones S.J."/>
            <person name="Bohlmann J."/>
        </authorList>
    </citation>
    <scope>NUCLEOTIDE SEQUENCE</scope>
</reference>
<dbReference type="Pfam" id="PF02958">
    <property type="entry name" value="EcKL"/>
    <property type="match status" value="1"/>
</dbReference>
<dbReference type="PANTHER" id="PTHR11012:SF48">
    <property type="entry name" value="CHK KINASE-LIKE DOMAIN-CONTAINING PROTEIN-RELATED"/>
    <property type="match status" value="1"/>
</dbReference>
<accession>A0AAR5P9Q2</accession>
<dbReference type="EnsemblMetazoa" id="XM_019901832.1">
    <property type="protein sequence ID" value="XP_019757391.1"/>
    <property type="gene ID" value="LOC109535826"/>
</dbReference>
<dbReference type="SUPFAM" id="SSF56112">
    <property type="entry name" value="Protein kinase-like (PK-like)"/>
    <property type="match status" value="1"/>
</dbReference>
<reference evidence="2" key="2">
    <citation type="submission" date="2024-08" db="UniProtKB">
        <authorList>
            <consortium name="EnsemblMetazoa"/>
        </authorList>
    </citation>
    <scope>IDENTIFICATION</scope>
</reference>
<name>A0AAR5P9Q2_DENPD</name>
<dbReference type="Proteomes" id="UP000019118">
    <property type="component" value="Unassembled WGS sequence"/>
</dbReference>
<dbReference type="AlphaFoldDB" id="A0AAR5P9Q2"/>
<dbReference type="InterPro" id="IPR015897">
    <property type="entry name" value="CHK_kinase-like"/>
</dbReference>
<dbReference type="GeneID" id="109535826"/>
<feature type="domain" description="CHK kinase-like" evidence="1">
    <location>
        <begin position="420"/>
        <end position="625"/>
    </location>
</feature>
<evidence type="ECO:0000313" key="3">
    <source>
        <dbReference type="Proteomes" id="UP000019118"/>
    </source>
</evidence>
<dbReference type="PANTHER" id="PTHR11012">
    <property type="entry name" value="PROTEIN KINASE-LIKE DOMAIN-CONTAINING"/>
    <property type="match status" value="1"/>
</dbReference>
<sequence length="718" mass="82501">MKELQSLTLQNIENVFRTPRSFSSEDKFELSNGDHQEEVGFLEVNDEGILHQYVLVKVSEWDKADPLSSSIVQPQFLIEDKNGEKFGAFEKNHLSKLEPADANNLVQLKVILKNLAKIQAKCCSVNEVNNDHSEYILKDVAQQVTAFSPFKKIQQTKIDFALETLQYAAKKLSKALNLVVQSQWCPNNIYISSDNSNVVFLQTSSGLLLPPSYDAVFLIFSLSNEKFRQYHFEDLIKYYFQALAQALKRENSALEDKITEAYIETQTSVLLPIVKLALIQTIQDQKSEQFKELAANLGKYLEFSHVNQEDIYHVIKAKLSSSDYDLLNYSLERLSETNGHLGDYFHVQIAVRFQNKEENIRLFAKILLASSEAFTELIESGVAERESFFYSTLQDLYIKFGLQDLIEFAPKCYMCGDRGIILDDLSIMGFKTLTPNTVINIDGLEVILDQLAKFHVSSLILEERLSEEAGEVVRFDGQYPGMFNETIFVHTGSMAEWMKNRFNSIFILLEKLPELKNSVGLTDQQIRSRLENIRTGLYKNIESSKSLRNVINHGDMHVGNMLFKIEDDNSVSDGKLIDFQILRYLPPAMESQFFVKLASNKETRDKYQKALQDRYYGNLASHMKRFDLNPEAIYSRKDFDEDLRNTKHSASLLAYFYGCFILSDPKFREEVIQDPDKTNYYLVTHQDKFLDVALQDENFKGRITGILQDLLDCIKTES</sequence>
<proteinExistence type="predicted"/>